<sequence length="598" mass="65814">MITQAMTAFNQLFVTVLLAVAFAAQGNAVPWPAHRQYSTHRVRSVGRGLTVTNFHPKTNFTTFESGIELPPFFVEPTIEERTVFFIKTQLALDSTHLVFRSGFNTEHTQFGYVKQLHDGIPFANAVANVAFKDNRVVAFGHSFVGIDNIADSKPTIPVESVIPDAEVALNGKKNDIEPTLEYLVLQDGTVALVHVFQVENEVAGLWYEAYVDAHSGTILSVNDFGSDASYKVVPIQKQTITEGLETLVDPQNLFSSPGGWHSNDTFDTSGNNVIVYWASQSNTTPQSSSGFNFIYTYDQSLDPHDGENTDASRTNVFYLINSYHDTLYLYGFTESAYNFQNDNFGKGGLGNDRVLFAVQDGNGSNNARFFTPPDGQSGTCRIFLWNRTDPRRDGGMQNDVPIHEMTHGLTKRLTGGGTARCLLTLEASGMGEGWSDAVADWFSHTDTPEVHDFVVGQWLAGNDAGLRDYPYSTDASINPLRYSSVAVLDEVHDIGEVWANILHNVYAALVTEHGWSPVARTNADGTEGNVAFLRLLVDSLSLQPCEPTMPVARDAWIQADQNRYGGVHRCLLWRTFASRGLGVGAIDHVDSGEVPDDC</sequence>
<feature type="chain" id="PRO_5009361496" description="Extracellular metalloproteinase" evidence="12">
    <location>
        <begin position="29"/>
        <end position="598"/>
    </location>
</feature>
<dbReference type="PRINTS" id="PR00999">
    <property type="entry name" value="FUNGALYSIN"/>
</dbReference>
<organism evidence="13 14">
    <name type="scientific">Moniliophthora roreri</name>
    <name type="common">Frosty pod rot fungus</name>
    <name type="synonym">Monilia roreri</name>
    <dbReference type="NCBI Taxonomy" id="221103"/>
    <lineage>
        <taxon>Eukaryota</taxon>
        <taxon>Fungi</taxon>
        <taxon>Dikarya</taxon>
        <taxon>Basidiomycota</taxon>
        <taxon>Agaricomycotina</taxon>
        <taxon>Agaricomycetes</taxon>
        <taxon>Agaricomycetidae</taxon>
        <taxon>Agaricales</taxon>
        <taxon>Marasmiineae</taxon>
        <taxon>Marasmiaceae</taxon>
        <taxon>Moniliophthora</taxon>
    </lineage>
</organism>
<dbReference type="GO" id="GO:0008270">
    <property type="term" value="F:zinc ion binding"/>
    <property type="evidence" value="ECO:0007669"/>
    <property type="project" value="InterPro"/>
</dbReference>
<comment type="cofactor">
    <cofactor evidence="11">
        <name>Zn(2+)</name>
        <dbReference type="ChEBI" id="CHEBI:29105"/>
    </cofactor>
    <text evidence="11">Binds 1 zinc ion per subunit.</text>
</comment>
<keyword evidence="12" id="KW-0732">Signal</keyword>
<evidence type="ECO:0000256" key="7">
    <source>
        <dbReference type="ARBA" id="ARBA00022833"/>
    </source>
</evidence>
<dbReference type="GO" id="GO:0006508">
    <property type="term" value="P:proteolysis"/>
    <property type="evidence" value="ECO:0007669"/>
    <property type="project" value="UniProtKB-KW"/>
</dbReference>
<keyword evidence="5 11" id="KW-0479">Metal-binding</keyword>
<protein>
    <recommendedName>
        <fullName evidence="12">Extracellular metalloproteinase</fullName>
        <ecNumber evidence="12">3.4.24.-</ecNumber>
    </recommendedName>
    <alternativeName>
        <fullName evidence="12">Fungalysin</fullName>
    </alternativeName>
</protein>
<gene>
    <name evidence="13" type="ORF">WG66_2911</name>
</gene>
<evidence type="ECO:0000256" key="11">
    <source>
        <dbReference type="PIRSR" id="PIRSR601842-2"/>
    </source>
</evidence>
<dbReference type="CDD" id="cd09596">
    <property type="entry name" value="M36"/>
    <property type="match status" value="1"/>
</dbReference>
<keyword evidence="7 11" id="KW-0862">Zinc</keyword>
<keyword evidence="6 12" id="KW-0378">Hydrolase</keyword>
<dbReference type="Gene3D" id="3.10.170.10">
    <property type="match status" value="1"/>
</dbReference>
<keyword evidence="4 12" id="KW-0645">Protease</keyword>
<evidence type="ECO:0000313" key="13">
    <source>
        <dbReference type="EMBL" id="KTB44520.1"/>
    </source>
</evidence>
<dbReference type="EC" id="3.4.24.-" evidence="12"/>
<feature type="binding site" evidence="11">
    <location>
        <position position="403"/>
    </location>
    <ligand>
        <name>Zn(2+)</name>
        <dbReference type="ChEBI" id="CHEBI:29105"/>
        <note>catalytic</note>
    </ligand>
</feature>
<dbReference type="InterPro" id="IPR027268">
    <property type="entry name" value="Peptidase_M4/M1_CTD_sf"/>
</dbReference>
<evidence type="ECO:0000256" key="10">
    <source>
        <dbReference type="PIRSR" id="PIRSR601842-1"/>
    </source>
</evidence>
<dbReference type="InterPro" id="IPR001842">
    <property type="entry name" value="Peptidase_M36"/>
</dbReference>
<proteinExistence type="inferred from homology"/>
<dbReference type="PANTHER" id="PTHR33478:SF1">
    <property type="entry name" value="EXTRACELLULAR METALLOPROTEINASE MEP"/>
    <property type="match status" value="1"/>
</dbReference>
<dbReference type="eggNOG" id="ENOG502SIXN">
    <property type="taxonomic scope" value="Eukaryota"/>
</dbReference>
<reference evidence="13 14" key="1">
    <citation type="submission" date="2015-12" db="EMBL/GenBank/DDBJ databases">
        <title>Draft genome sequence of Moniliophthora roreri, the causal agent of frosty pod rot of cacao.</title>
        <authorList>
            <person name="Aime M.C."/>
            <person name="Diaz-Valderrama J.R."/>
            <person name="Kijpornyongpan T."/>
            <person name="Phillips-Mora W."/>
        </authorList>
    </citation>
    <scope>NUCLEOTIDE SEQUENCE [LARGE SCALE GENOMIC DNA]</scope>
    <source>
        <strain evidence="13 14">MCA 2952</strain>
    </source>
</reference>
<evidence type="ECO:0000256" key="12">
    <source>
        <dbReference type="RuleBase" id="RU364017"/>
    </source>
</evidence>
<dbReference type="Proteomes" id="UP000054988">
    <property type="component" value="Unassembled WGS sequence"/>
</dbReference>
<keyword evidence="8 12" id="KW-0482">Metalloprotease</keyword>
<dbReference type="GO" id="GO:0004222">
    <property type="term" value="F:metalloendopeptidase activity"/>
    <property type="evidence" value="ECO:0007669"/>
    <property type="project" value="InterPro"/>
</dbReference>
<evidence type="ECO:0000256" key="6">
    <source>
        <dbReference type="ARBA" id="ARBA00022801"/>
    </source>
</evidence>
<evidence type="ECO:0000256" key="1">
    <source>
        <dbReference type="ARBA" id="ARBA00004613"/>
    </source>
</evidence>
<evidence type="ECO:0000256" key="4">
    <source>
        <dbReference type="ARBA" id="ARBA00022670"/>
    </source>
</evidence>
<feature type="signal peptide" evidence="12">
    <location>
        <begin position="1"/>
        <end position="28"/>
    </location>
</feature>
<evidence type="ECO:0000256" key="8">
    <source>
        <dbReference type="ARBA" id="ARBA00023049"/>
    </source>
</evidence>
<feature type="active site" evidence="10">
    <location>
        <position position="404"/>
    </location>
</feature>
<dbReference type="Gene3D" id="1.10.390.10">
    <property type="entry name" value="Neutral Protease Domain 2"/>
    <property type="match status" value="1"/>
</dbReference>
<feature type="binding site" evidence="11">
    <location>
        <position position="432"/>
    </location>
    <ligand>
        <name>Zn(2+)</name>
        <dbReference type="ChEBI" id="CHEBI:29105"/>
        <note>catalytic</note>
    </ligand>
</feature>
<evidence type="ECO:0000256" key="2">
    <source>
        <dbReference type="ARBA" id="ARBA00006006"/>
    </source>
</evidence>
<dbReference type="GO" id="GO:0005615">
    <property type="term" value="C:extracellular space"/>
    <property type="evidence" value="ECO:0007669"/>
    <property type="project" value="InterPro"/>
</dbReference>
<evidence type="ECO:0000256" key="5">
    <source>
        <dbReference type="ARBA" id="ARBA00022723"/>
    </source>
</evidence>
<evidence type="ECO:0000313" key="14">
    <source>
        <dbReference type="Proteomes" id="UP000054988"/>
    </source>
</evidence>
<comment type="subcellular location">
    <subcellularLocation>
        <location evidence="1 12">Secreted</location>
    </subcellularLocation>
</comment>
<dbReference type="SUPFAM" id="SSF55486">
    <property type="entry name" value="Metalloproteases ('zincins'), catalytic domain"/>
    <property type="match status" value="1"/>
</dbReference>
<dbReference type="AlphaFoldDB" id="A0A0W0G7F2"/>
<comment type="similarity">
    <text evidence="2 12">Belongs to the peptidase M36 family.</text>
</comment>
<evidence type="ECO:0000256" key="9">
    <source>
        <dbReference type="ARBA" id="ARBA00023145"/>
    </source>
</evidence>
<feature type="binding site" evidence="11">
    <location>
        <position position="407"/>
    </location>
    <ligand>
        <name>Zn(2+)</name>
        <dbReference type="ChEBI" id="CHEBI:29105"/>
        <note>catalytic</note>
    </ligand>
</feature>
<dbReference type="EMBL" id="LATX01000902">
    <property type="protein sequence ID" value="KTB44520.1"/>
    <property type="molecule type" value="Genomic_DNA"/>
</dbReference>
<comment type="caution">
    <text evidence="13">The sequence shown here is derived from an EMBL/GenBank/DDBJ whole genome shotgun (WGS) entry which is preliminary data.</text>
</comment>
<keyword evidence="3 12" id="KW-0964">Secreted</keyword>
<feature type="binding site" evidence="11">
    <location>
        <position position="227"/>
    </location>
    <ligand>
        <name>Zn(2+)</name>
        <dbReference type="ChEBI" id="CHEBI:29105"/>
        <note>catalytic</note>
    </ligand>
</feature>
<dbReference type="Pfam" id="PF02128">
    <property type="entry name" value="Peptidase_M36"/>
    <property type="match status" value="1"/>
</dbReference>
<dbReference type="PANTHER" id="PTHR33478">
    <property type="entry name" value="EXTRACELLULAR METALLOPROTEINASE MEP"/>
    <property type="match status" value="1"/>
</dbReference>
<accession>A0A0W0G7F2</accession>
<evidence type="ECO:0000256" key="3">
    <source>
        <dbReference type="ARBA" id="ARBA00022525"/>
    </source>
</evidence>
<dbReference type="InterPro" id="IPR050371">
    <property type="entry name" value="Fungal_virulence_M36"/>
</dbReference>
<keyword evidence="9 12" id="KW-0865">Zymogen</keyword>
<name>A0A0W0G7F2_MONRR</name>